<organism evidence="2 3">
    <name type="scientific">Chloracidobacterium sp. N</name>
    <dbReference type="NCBI Taxonomy" id="2821540"/>
    <lineage>
        <taxon>Bacteria</taxon>
        <taxon>Pseudomonadati</taxon>
        <taxon>Acidobacteriota</taxon>
        <taxon>Terriglobia</taxon>
        <taxon>Terriglobales</taxon>
        <taxon>Acidobacteriaceae</taxon>
        <taxon>Chloracidobacterium</taxon>
        <taxon>Chloracidobacterium aggregatum</taxon>
    </lineage>
</organism>
<dbReference type="RefSeq" id="WP_211422323.1">
    <property type="nucleotide sequence ID" value="NZ_CP072642.1"/>
</dbReference>
<dbReference type="CDD" id="cd00198">
    <property type="entry name" value="vWFA"/>
    <property type="match status" value="1"/>
</dbReference>
<dbReference type="SMART" id="SM00327">
    <property type="entry name" value="VWA"/>
    <property type="match status" value="1"/>
</dbReference>
<evidence type="ECO:0000313" key="2">
    <source>
        <dbReference type="EMBL" id="QUV93994.1"/>
    </source>
</evidence>
<dbReference type="Proteomes" id="UP000677668">
    <property type="component" value="Chromosome 1"/>
</dbReference>
<dbReference type="NCBIfam" id="TIGR03436">
    <property type="entry name" value="acidobact_VWFA"/>
    <property type="match status" value="1"/>
</dbReference>
<dbReference type="InterPro" id="IPR002035">
    <property type="entry name" value="VWF_A"/>
</dbReference>
<dbReference type="PROSITE" id="PS50234">
    <property type="entry name" value="VWFA"/>
    <property type="match status" value="1"/>
</dbReference>
<dbReference type="InterPro" id="IPR036465">
    <property type="entry name" value="vWFA_dom_sf"/>
</dbReference>
<evidence type="ECO:0000259" key="1">
    <source>
        <dbReference type="PROSITE" id="PS50234"/>
    </source>
</evidence>
<name>A0ABX8AZ58_9BACT</name>
<dbReference type="Pfam" id="PF00092">
    <property type="entry name" value="VWA"/>
    <property type="match status" value="1"/>
</dbReference>
<protein>
    <submittedName>
        <fullName evidence="2">VWA domain-containing protein</fullName>
    </submittedName>
</protein>
<accession>A0ABX8AZ58</accession>
<dbReference type="Gene3D" id="3.40.50.410">
    <property type="entry name" value="von Willebrand factor, type A domain"/>
    <property type="match status" value="1"/>
</dbReference>
<dbReference type="EMBL" id="CP072642">
    <property type="protein sequence ID" value="QUV93994.1"/>
    <property type="molecule type" value="Genomic_DNA"/>
</dbReference>
<reference evidence="2 3" key="1">
    <citation type="submission" date="2021-03" db="EMBL/GenBank/DDBJ databases">
        <title>Genomic and phenotypic characterization of Chloracidobacterium isolates provides evidence for multiple species.</title>
        <authorList>
            <person name="Saini M.K."/>
            <person name="Costas A.M.G."/>
            <person name="Tank M."/>
            <person name="Bryant D.A."/>
        </authorList>
    </citation>
    <scope>NUCLEOTIDE SEQUENCE [LARGE SCALE GENOMIC DNA]</scope>
    <source>
        <strain evidence="2 3">N</strain>
    </source>
</reference>
<gene>
    <name evidence="2" type="ORF">J8C05_00575</name>
</gene>
<evidence type="ECO:0000313" key="3">
    <source>
        <dbReference type="Proteomes" id="UP000677668"/>
    </source>
</evidence>
<dbReference type="SUPFAM" id="SSF53300">
    <property type="entry name" value="vWA-like"/>
    <property type="match status" value="1"/>
</dbReference>
<sequence>MVGKLVRCLVAWVGLCLVGVLPVGLSHASAQEEIILRSNLVTVEVTVTDAQGRPMTGLHRDDFLVYEEGRPRRIAFFQANGEQALRPLAVVFAFDVSGSVTPDEAALQRRALEAFLTERHPDSVFALVTFNHEVRVLEGFTRDPSRLLTKLSRFRDFGGSTRLFDAVDRSVSLFRKVPKQRGGRVLRRLIVVLTDGFDSASNVNLDDLLRRVNEQEVTVYSVTAPSYTLTVAGRVRVPTPLDATRLVPLTGGRDFPMTPGKDYSDSFRAIAKDAATSYTLAYEPGDLPEGGTGFRRISVRLRHPEAVVRTSREGYYAQP</sequence>
<feature type="domain" description="VWFA" evidence="1">
    <location>
        <begin position="89"/>
        <end position="222"/>
    </location>
</feature>
<keyword evidence="3" id="KW-1185">Reference proteome</keyword>
<dbReference type="InterPro" id="IPR017802">
    <property type="entry name" value="VWFA-rel_acidobac-type"/>
</dbReference>
<proteinExistence type="predicted"/>